<feature type="compositionally biased region" description="Basic and acidic residues" evidence="1">
    <location>
        <begin position="137"/>
        <end position="147"/>
    </location>
</feature>
<gene>
    <name evidence="2" type="ORF">BHYA_0160g00040</name>
</gene>
<dbReference type="EMBL" id="PQXK01000160">
    <property type="protein sequence ID" value="TGO35371.1"/>
    <property type="molecule type" value="Genomic_DNA"/>
</dbReference>
<dbReference type="Proteomes" id="UP000297814">
    <property type="component" value="Unassembled WGS sequence"/>
</dbReference>
<sequence>MANIARKDKQEMLVVRQAQAEKLRRKRGSEYLKMSEDRLRLMKRGKRAGMTVPLEETYIRGGRRVQKREQVSPESKWKQERRDSLKIDACLRSSRDRGIDTARRLLPKPMQKAWYAGRTEEEKAVSRKRKAETVALKPEEESRESSRKMANSKARKSDADKLAQHIRTKATWASKTEENMKEKVKKTAETLKKMSPEDRKASSALTEVKKKATAAGKQRRKTLGLPELT</sequence>
<accession>A0A4Z1GLK2</accession>
<feature type="region of interest" description="Disordered" evidence="1">
    <location>
        <begin position="115"/>
        <end position="229"/>
    </location>
</feature>
<feature type="compositionally biased region" description="Basic and acidic residues" evidence="1">
    <location>
        <begin position="175"/>
        <end position="201"/>
    </location>
</feature>
<comment type="caution">
    <text evidence="2">The sequence shown here is derived from an EMBL/GenBank/DDBJ whole genome shotgun (WGS) entry which is preliminary data.</text>
</comment>
<evidence type="ECO:0000256" key="1">
    <source>
        <dbReference type="SAM" id="MobiDB-lite"/>
    </source>
</evidence>
<evidence type="ECO:0000313" key="3">
    <source>
        <dbReference type="Proteomes" id="UP000297814"/>
    </source>
</evidence>
<keyword evidence="3" id="KW-1185">Reference proteome</keyword>
<evidence type="ECO:0000313" key="2">
    <source>
        <dbReference type="EMBL" id="TGO35371.1"/>
    </source>
</evidence>
<proteinExistence type="predicted"/>
<dbReference type="AlphaFoldDB" id="A0A4Z1GLK2"/>
<protein>
    <submittedName>
        <fullName evidence="2">Uncharacterized protein</fullName>
    </submittedName>
</protein>
<reference evidence="2 3" key="1">
    <citation type="submission" date="2017-12" db="EMBL/GenBank/DDBJ databases">
        <title>Comparative genomics of Botrytis spp.</title>
        <authorList>
            <person name="Valero-Jimenez C.A."/>
            <person name="Tapia P."/>
            <person name="Veloso J."/>
            <person name="Silva-Moreno E."/>
            <person name="Staats M."/>
            <person name="Valdes J.H."/>
            <person name="Van Kan J.A.L."/>
        </authorList>
    </citation>
    <scope>NUCLEOTIDE SEQUENCE [LARGE SCALE GENOMIC DNA]</scope>
    <source>
        <strain evidence="2 3">Bh0001</strain>
    </source>
</reference>
<organism evidence="2 3">
    <name type="scientific">Botrytis hyacinthi</name>
    <dbReference type="NCBI Taxonomy" id="278943"/>
    <lineage>
        <taxon>Eukaryota</taxon>
        <taxon>Fungi</taxon>
        <taxon>Dikarya</taxon>
        <taxon>Ascomycota</taxon>
        <taxon>Pezizomycotina</taxon>
        <taxon>Leotiomycetes</taxon>
        <taxon>Helotiales</taxon>
        <taxon>Sclerotiniaceae</taxon>
        <taxon>Botrytis</taxon>
    </lineage>
</organism>
<name>A0A4Z1GLK2_9HELO</name>